<keyword evidence="1" id="KW-0472">Membrane</keyword>
<evidence type="ECO:0000313" key="3">
    <source>
        <dbReference type="EMBL" id="MEY9452393.1"/>
    </source>
</evidence>
<sequence>MIGGASEKVGGASRPDSVIWYERLAGAALVTGLGSAAANPASLAKYYSLYPIGYPIMFLCSILGQSLWIWLIARKRQNWARWISLVMVIIGIPSVIIDFDERFRLNAVAAILFHIGYLLLVVAVVLLFRSDARQWFSRARVAPDV</sequence>
<evidence type="ECO:0000313" key="4">
    <source>
        <dbReference type="Proteomes" id="UP000215703"/>
    </source>
</evidence>
<dbReference type="AlphaFoldDB" id="A0A2U8P866"/>
<evidence type="ECO:0000256" key="1">
    <source>
        <dbReference type="SAM" id="Phobius"/>
    </source>
</evidence>
<dbReference type="EMBL" id="CP029425">
    <property type="protein sequence ID" value="AWL93877.1"/>
    <property type="molecule type" value="Genomic_DNA"/>
</dbReference>
<gene>
    <name evidence="3" type="ORF">ABIG07_001341</name>
    <name evidence="2" type="ORF">CIT37_18260</name>
</gene>
<name>A0A2U8P866_9BRAD</name>
<dbReference type="KEGG" id="bot:CIT37_18260"/>
<organism evidence="2 4">
    <name type="scientific">Bradyrhizobium ottawaense</name>
    <dbReference type="NCBI Taxonomy" id="931866"/>
    <lineage>
        <taxon>Bacteria</taxon>
        <taxon>Pseudomonadati</taxon>
        <taxon>Pseudomonadota</taxon>
        <taxon>Alphaproteobacteria</taxon>
        <taxon>Hyphomicrobiales</taxon>
        <taxon>Nitrobacteraceae</taxon>
        <taxon>Bradyrhizobium</taxon>
    </lineage>
</organism>
<feature type="transmembrane region" description="Helical" evidence="1">
    <location>
        <begin position="52"/>
        <end position="72"/>
    </location>
</feature>
<dbReference type="GeneID" id="92964562"/>
<keyword evidence="5" id="KW-1185">Reference proteome</keyword>
<evidence type="ECO:0000313" key="5">
    <source>
        <dbReference type="Proteomes" id="UP001565369"/>
    </source>
</evidence>
<feature type="transmembrane region" description="Helical" evidence="1">
    <location>
        <begin position="103"/>
        <end position="128"/>
    </location>
</feature>
<keyword evidence="1" id="KW-0812">Transmembrane</keyword>
<dbReference type="Proteomes" id="UP001565369">
    <property type="component" value="Unassembled WGS sequence"/>
</dbReference>
<dbReference type="EMBL" id="JBGBZJ010000003">
    <property type="protein sequence ID" value="MEY9452393.1"/>
    <property type="molecule type" value="Genomic_DNA"/>
</dbReference>
<feature type="transmembrane region" description="Helical" evidence="1">
    <location>
        <begin position="79"/>
        <end position="97"/>
    </location>
</feature>
<protein>
    <submittedName>
        <fullName evidence="3">Cytochrome c biogenesis protein CcdA</fullName>
    </submittedName>
</protein>
<reference evidence="2" key="3">
    <citation type="journal article" date="2018" name="Microbiol. Resour. Announc.">
        <title>Complete Genome Sequence of Bradyrhizobium ottawaense OO99(T), an Efficient Nitrogen-Fixing Symbiont of Soybean.</title>
        <authorList>
            <person name="Nguyen H.D.T."/>
            <person name="Cloutier S."/>
            <person name="Bromfield E.S.P."/>
        </authorList>
    </citation>
    <scope>NUCLEOTIDE SEQUENCE</scope>
    <source>
        <strain evidence="2">OO99</strain>
    </source>
</reference>
<reference evidence="2 4" key="1">
    <citation type="journal article" date="2014" name="Int. J. Syst. Evol. Microbiol.">
        <title>Bradyrhizobium ottawaense sp. nov., a symbiotic nitrogen fixing bacterium from root nodules of soybeans in Canada.</title>
        <authorList>
            <person name="Yu X."/>
            <person name="Cloutier S."/>
            <person name="Tambong J.T."/>
            <person name="Bromfield E.S."/>
        </authorList>
    </citation>
    <scope>NUCLEOTIDE SEQUENCE [LARGE SCALE GENOMIC DNA]</scope>
    <source>
        <strain evidence="2 4">OO99</strain>
    </source>
</reference>
<dbReference type="RefSeq" id="WP_028140509.1">
    <property type="nucleotide sequence ID" value="NZ_AP021854.1"/>
</dbReference>
<dbReference type="Proteomes" id="UP000215703">
    <property type="component" value="Chromosome"/>
</dbReference>
<reference evidence="2 4" key="2">
    <citation type="journal article" date="2017" name="Syst. Appl. Microbiol.">
        <title>Soybeans inoculated with root zone soils of Canadian native legumes harbour diverse and novel Bradyrhizobium spp. that possess agricultural potential.</title>
        <authorList>
            <person name="Bromfield E.S.P."/>
            <person name="Cloutier S."/>
            <person name="Tambong J.T."/>
            <person name="Tran Thi T.V."/>
        </authorList>
    </citation>
    <scope>NUCLEOTIDE SEQUENCE [LARGE SCALE GENOMIC DNA]</scope>
    <source>
        <strain evidence="2 4">OO99</strain>
    </source>
</reference>
<dbReference type="OrthoDB" id="8225380at2"/>
<accession>A0A5H2YPV7</accession>
<proteinExistence type="predicted"/>
<keyword evidence="1" id="KW-1133">Transmembrane helix</keyword>
<accession>A0A2U8P866</accession>
<evidence type="ECO:0000313" key="2">
    <source>
        <dbReference type="EMBL" id="AWL93877.1"/>
    </source>
</evidence>
<reference evidence="3 5" key="4">
    <citation type="submission" date="2024-07" db="EMBL/GenBank/DDBJ databases">
        <title>Genomic Encyclopedia of Type Strains, Phase V (KMG-V): Genome sequencing to study the core and pangenomes of soil and plant-associated prokaryotes.</title>
        <authorList>
            <person name="Whitman W."/>
        </authorList>
    </citation>
    <scope>NUCLEOTIDE SEQUENCE [LARGE SCALE GENOMIC DNA]</scope>
    <source>
        <strain evidence="3 5">USDA 152</strain>
    </source>
</reference>